<evidence type="ECO:0000313" key="2">
    <source>
        <dbReference type="EMBL" id="CAI6339771.1"/>
    </source>
</evidence>
<keyword evidence="1" id="KW-0732">Signal</keyword>
<sequence length="248" mass="27849">MKAALFIPLLALADASVILRRDDPGSSAQSYHFKTQQPHFFNLKVDDCKWTKRQEEDEEEELSLDDEDETPEIENAKILPGKGSSKWNRCPLAGYAIRLENGIVVATPYQKWYDPKLATFFVDDDTQLYTVSKDPLQLYIDSVTGAFKYTKLGWLPPSAISTSFYHTGNNPLGLTSPSPSYLSWPSTVGIAFDGEWAFCPLGETGQYQVFVNNANFAQQGVRKDWCKKRPLAAVNANPWRNTPNEAAE</sequence>
<keyword evidence="3" id="KW-1185">Reference proteome</keyword>
<accession>A0A9W4XVS3</accession>
<dbReference type="OrthoDB" id="3749155at2759"/>
<reference evidence="2" key="1">
    <citation type="submission" date="2023-01" db="EMBL/GenBank/DDBJ databases">
        <authorList>
            <person name="Van Ghelder C."/>
            <person name="Rancurel C."/>
        </authorList>
    </citation>
    <scope>NUCLEOTIDE SEQUENCE</scope>
    <source>
        <strain evidence="2">CNCM I-4278</strain>
    </source>
</reference>
<feature type="chain" id="PRO_5040920500" evidence="1">
    <location>
        <begin position="16"/>
        <end position="248"/>
    </location>
</feature>
<gene>
    <name evidence="2" type="ORF">PDIGIT_LOCUS12935</name>
</gene>
<feature type="signal peptide" evidence="1">
    <location>
        <begin position="1"/>
        <end position="15"/>
    </location>
</feature>
<dbReference type="AlphaFoldDB" id="A0A9W4XVS3"/>
<dbReference type="Proteomes" id="UP001152607">
    <property type="component" value="Unassembled WGS sequence"/>
</dbReference>
<evidence type="ECO:0000313" key="3">
    <source>
        <dbReference type="Proteomes" id="UP001152607"/>
    </source>
</evidence>
<organism evidence="2 3">
    <name type="scientific">Periconia digitata</name>
    <dbReference type="NCBI Taxonomy" id="1303443"/>
    <lineage>
        <taxon>Eukaryota</taxon>
        <taxon>Fungi</taxon>
        <taxon>Dikarya</taxon>
        <taxon>Ascomycota</taxon>
        <taxon>Pezizomycotina</taxon>
        <taxon>Dothideomycetes</taxon>
        <taxon>Pleosporomycetidae</taxon>
        <taxon>Pleosporales</taxon>
        <taxon>Massarineae</taxon>
        <taxon>Periconiaceae</taxon>
        <taxon>Periconia</taxon>
    </lineage>
</organism>
<dbReference type="EMBL" id="CAOQHR010000009">
    <property type="protein sequence ID" value="CAI6339771.1"/>
    <property type="molecule type" value="Genomic_DNA"/>
</dbReference>
<comment type="caution">
    <text evidence="2">The sequence shown here is derived from an EMBL/GenBank/DDBJ whole genome shotgun (WGS) entry which is preliminary data.</text>
</comment>
<protein>
    <submittedName>
        <fullName evidence="2">Uncharacterized protein</fullName>
    </submittedName>
</protein>
<name>A0A9W4XVS3_9PLEO</name>
<proteinExistence type="predicted"/>
<evidence type="ECO:0000256" key="1">
    <source>
        <dbReference type="SAM" id="SignalP"/>
    </source>
</evidence>